<dbReference type="Proteomes" id="UP000000763">
    <property type="component" value="Chromosome 9"/>
</dbReference>
<dbReference type="EMBL" id="AP005684">
    <property type="protein sequence ID" value="BAD36211.1"/>
    <property type="molecule type" value="Genomic_DNA"/>
</dbReference>
<evidence type="ECO:0000256" key="1">
    <source>
        <dbReference type="SAM" id="MobiDB-lite"/>
    </source>
</evidence>
<feature type="region of interest" description="Disordered" evidence="1">
    <location>
        <begin position="34"/>
        <end position="69"/>
    </location>
</feature>
<gene>
    <name evidence="2" type="primary">OJ1742_G01.15</name>
</gene>
<organism evidence="2 3">
    <name type="scientific">Oryza sativa subsp. japonica</name>
    <name type="common">Rice</name>
    <dbReference type="NCBI Taxonomy" id="39947"/>
    <lineage>
        <taxon>Eukaryota</taxon>
        <taxon>Viridiplantae</taxon>
        <taxon>Streptophyta</taxon>
        <taxon>Embryophyta</taxon>
        <taxon>Tracheophyta</taxon>
        <taxon>Spermatophyta</taxon>
        <taxon>Magnoliopsida</taxon>
        <taxon>Liliopsida</taxon>
        <taxon>Poales</taxon>
        <taxon>Poaceae</taxon>
        <taxon>BOP clade</taxon>
        <taxon>Oryzoideae</taxon>
        <taxon>Oryzeae</taxon>
        <taxon>Oryzinae</taxon>
        <taxon>Oryza</taxon>
        <taxon>Oryza sativa</taxon>
    </lineage>
</organism>
<accession>Q69ND0</accession>
<evidence type="ECO:0000313" key="2">
    <source>
        <dbReference type="EMBL" id="BAD36211.1"/>
    </source>
</evidence>
<protein>
    <submittedName>
        <fullName evidence="2">Uncharacterized protein</fullName>
    </submittedName>
</protein>
<sequence length="69" mass="8392">MLVKISRKLLFVSLLCFWKSYILPFMSLLGKRPFTPGPPPGRSSICSRDEEKERLRIRERRDRKMRRRR</sequence>
<dbReference type="AlphaFoldDB" id="Q69ND0"/>
<evidence type="ECO:0000313" key="3">
    <source>
        <dbReference type="Proteomes" id="UP000000763"/>
    </source>
</evidence>
<proteinExistence type="predicted"/>
<reference evidence="3" key="2">
    <citation type="journal article" date="2008" name="Nucleic Acids Res.">
        <title>The rice annotation project database (RAP-DB): 2008 update.</title>
        <authorList>
            <consortium name="The rice annotation project (RAP)"/>
        </authorList>
    </citation>
    <scope>GENOME REANNOTATION</scope>
    <source>
        <strain evidence="3">cv. Nipponbare</strain>
    </source>
</reference>
<feature type="compositionally biased region" description="Basic and acidic residues" evidence="1">
    <location>
        <begin position="47"/>
        <end position="62"/>
    </location>
</feature>
<reference evidence="3" key="1">
    <citation type="journal article" date="2005" name="Nature">
        <title>The map-based sequence of the rice genome.</title>
        <authorList>
            <consortium name="International rice genome sequencing project (IRGSP)"/>
            <person name="Matsumoto T."/>
            <person name="Wu J."/>
            <person name="Kanamori H."/>
            <person name="Katayose Y."/>
            <person name="Fujisawa M."/>
            <person name="Namiki N."/>
            <person name="Mizuno H."/>
            <person name="Yamamoto K."/>
            <person name="Antonio B.A."/>
            <person name="Baba T."/>
            <person name="Sakata K."/>
            <person name="Nagamura Y."/>
            <person name="Aoki H."/>
            <person name="Arikawa K."/>
            <person name="Arita K."/>
            <person name="Bito T."/>
            <person name="Chiden Y."/>
            <person name="Fujitsuka N."/>
            <person name="Fukunaka R."/>
            <person name="Hamada M."/>
            <person name="Harada C."/>
            <person name="Hayashi A."/>
            <person name="Hijishita S."/>
            <person name="Honda M."/>
            <person name="Hosokawa S."/>
            <person name="Ichikawa Y."/>
            <person name="Idonuma A."/>
            <person name="Iijima M."/>
            <person name="Ikeda M."/>
            <person name="Ikeno M."/>
            <person name="Ito K."/>
            <person name="Ito S."/>
            <person name="Ito T."/>
            <person name="Ito Y."/>
            <person name="Ito Y."/>
            <person name="Iwabuchi A."/>
            <person name="Kamiya K."/>
            <person name="Karasawa W."/>
            <person name="Kurita K."/>
            <person name="Katagiri S."/>
            <person name="Kikuta A."/>
            <person name="Kobayashi H."/>
            <person name="Kobayashi N."/>
            <person name="Machita K."/>
            <person name="Maehara T."/>
            <person name="Masukawa M."/>
            <person name="Mizubayashi T."/>
            <person name="Mukai Y."/>
            <person name="Nagasaki H."/>
            <person name="Nagata Y."/>
            <person name="Naito S."/>
            <person name="Nakashima M."/>
            <person name="Nakama Y."/>
            <person name="Nakamichi Y."/>
            <person name="Nakamura M."/>
            <person name="Meguro A."/>
            <person name="Negishi M."/>
            <person name="Ohta I."/>
            <person name="Ohta T."/>
            <person name="Okamoto M."/>
            <person name="Ono N."/>
            <person name="Saji S."/>
            <person name="Sakaguchi M."/>
            <person name="Sakai K."/>
            <person name="Shibata M."/>
            <person name="Shimokawa T."/>
            <person name="Song J."/>
            <person name="Takazaki Y."/>
            <person name="Terasawa K."/>
            <person name="Tsugane M."/>
            <person name="Tsuji K."/>
            <person name="Ueda S."/>
            <person name="Waki K."/>
            <person name="Yamagata H."/>
            <person name="Yamamoto M."/>
            <person name="Yamamoto S."/>
            <person name="Yamane H."/>
            <person name="Yoshiki S."/>
            <person name="Yoshihara R."/>
            <person name="Yukawa K."/>
            <person name="Zhong H."/>
            <person name="Yano M."/>
            <person name="Yuan Q."/>
            <person name="Ouyang S."/>
            <person name="Liu J."/>
            <person name="Jones K.M."/>
            <person name="Gansberger K."/>
            <person name="Moffat K."/>
            <person name="Hill J."/>
            <person name="Bera J."/>
            <person name="Fadrosh D."/>
            <person name="Jin S."/>
            <person name="Johri S."/>
            <person name="Kim M."/>
            <person name="Overton L."/>
            <person name="Reardon M."/>
            <person name="Tsitrin T."/>
            <person name="Vuong H."/>
            <person name="Weaver B."/>
            <person name="Ciecko A."/>
            <person name="Tallon L."/>
            <person name="Jackson J."/>
            <person name="Pai G."/>
            <person name="Aken S.V."/>
            <person name="Utterback T."/>
            <person name="Reidmuller S."/>
            <person name="Feldblyum T."/>
            <person name="Hsiao J."/>
            <person name="Zismann V."/>
            <person name="Iobst S."/>
            <person name="de Vazeille A.R."/>
            <person name="Buell C.R."/>
            <person name="Ying K."/>
            <person name="Li Y."/>
            <person name="Lu T."/>
            <person name="Huang Y."/>
            <person name="Zhao Q."/>
            <person name="Feng Q."/>
            <person name="Zhang L."/>
            <person name="Zhu J."/>
            <person name="Weng Q."/>
            <person name="Mu J."/>
            <person name="Lu Y."/>
            <person name="Fan D."/>
            <person name="Liu Y."/>
            <person name="Guan J."/>
            <person name="Zhang Y."/>
            <person name="Yu S."/>
            <person name="Liu X."/>
            <person name="Zhang Y."/>
            <person name="Hong G."/>
            <person name="Han B."/>
            <person name="Choisne N."/>
            <person name="Demange N."/>
            <person name="Orjeda G."/>
            <person name="Samain S."/>
            <person name="Cattolico L."/>
            <person name="Pelletier E."/>
            <person name="Couloux A."/>
            <person name="Segurens B."/>
            <person name="Wincker P."/>
            <person name="D'Hont A."/>
            <person name="Scarpelli C."/>
            <person name="Weissenbach J."/>
            <person name="Salanoubat M."/>
            <person name="Quetier F."/>
            <person name="Yu Y."/>
            <person name="Kim H.R."/>
            <person name="Rambo T."/>
            <person name="Currie J."/>
            <person name="Collura K."/>
            <person name="Luo M."/>
            <person name="Yang T."/>
            <person name="Ammiraju J.S.S."/>
            <person name="Engler F."/>
            <person name="Soderlund C."/>
            <person name="Wing R.A."/>
            <person name="Palmer L.E."/>
            <person name="de la Bastide M."/>
            <person name="Spiegel L."/>
            <person name="Nascimento L."/>
            <person name="Zutavern T."/>
            <person name="O'Shaughnessy A."/>
            <person name="Dike S."/>
            <person name="Dedhia N."/>
            <person name="Preston R."/>
            <person name="Balija V."/>
            <person name="McCombie W.R."/>
            <person name="Chow T."/>
            <person name="Chen H."/>
            <person name="Chung M."/>
            <person name="Chen C."/>
            <person name="Shaw J."/>
            <person name="Wu H."/>
            <person name="Hsiao K."/>
            <person name="Chao Y."/>
            <person name="Chu M."/>
            <person name="Cheng C."/>
            <person name="Hour A."/>
            <person name="Lee P."/>
            <person name="Lin S."/>
            <person name="Lin Y."/>
            <person name="Liou J."/>
            <person name="Liu S."/>
            <person name="Hsing Y."/>
            <person name="Raghuvanshi S."/>
            <person name="Mohanty A."/>
            <person name="Bharti A.K."/>
            <person name="Gaur A."/>
            <person name="Gupta V."/>
            <person name="Kumar D."/>
            <person name="Ravi V."/>
            <person name="Vij S."/>
            <person name="Kapur A."/>
            <person name="Khurana P."/>
            <person name="Khurana P."/>
            <person name="Khurana J.P."/>
            <person name="Tyagi A.K."/>
            <person name="Gaikwad K."/>
            <person name="Singh A."/>
            <person name="Dalal V."/>
            <person name="Srivastava S."/>
            <person name="Dixit A."/>
            <person name="Pal A.K."/>
            <person name="Ghazi I.A."/>
            <person name="Yadav M."/>
            <person name="Pandit A."/>
            <person name="Bhargava A."/>
            <person name="Sureshbabu K."/>
            <person name="Batra K."/>
            <person name="Sharma T.R."/>
            <person name="Mohapatra T."/>
            <person name="Singh N.K."/>
            <person name="Messing J."/>
            <person name="Nelson A.B."/>
            <person name="Fuks G."/>
            <person name="Kavchok S."/>
            <person name="Keizer G."/>
            <person name="Linton E."/>
            <person name="Llaca V."/>
            <person name="Song R."/>
            <person name="Tanyolac B."/>
            <person name="Young S."/>
            <person name="Ho-Il K."/>
            <person name="Hahn J.H."/>
            <person name="Sangsakoo G."/>
            <person name="Vanavichit A."/>
            <person name="de Mattos Luiz.A.T."/>
            <person name="Zimmer P.D."/>
            <person name="Malone G."/>
            <person name="Dellagostin O."/>
            <person name="de Oliveira A.C."/>
            <person name="Bevan M."/>
            <person name="Bancroft I."/>
            <person name="Minx P."/>
            <person name="Cordum H."/>
            <person name="Wilson R."/>
            <person name="Cheng Z."/>
            <person name="Jin W."/>
            <person name="Jiang J."/>
            <person name="Leong S.A."/>
            <person name="Iwama H."/>
            <person name="Gojobori T."/>
            <person name="Itoh T."/>
            <person name="Niimura Y."/>
            <person name="Fujii Y."/>
            <person name="Habara T."/>
            <person name="Sakai H."/>
            <person name="Sato Y."/>
            <person name="Wilson G."/>
            <person name="Kumar K."/>
            <person name="McCouch S."/>
            <person name="Juretic N."/>
            <person name="Hoen D."/>
            <person name="Wright S."/>
            <person name="Bruskiewich R."/>
            <person name="Bureau T."/>
            <person name="Miyao A."/>
            <person name="Hirochika H."/>
            <person name="Nishikawa T."/>
            <person name="Kadowaki K."/>
            <person name="Sugiura M."/>
            <person name="Burr B."/>
            <person name="Sasaki T."/>
        </authorList>
    </citation>
    <scope>NUCLEOTIDE SEQUENCE [LARGE SCALE GENOMIC DNA]</scope>
    <source>
        <strain evidence="3">cv. Nipponbare</strain>
    </source>
</reference>
<name>Q69ND0_ORYSJ</name>